<feature type="chain" id="PRO_5046823184" evidence="2">
    <location>
        <begin position="27"/>
        <end position="396"/>
    </location>
</feature>
<dbReference type="CDD" id="cd01829">
    <property type="entry name" value="SGNH_hydrolase_peri2"/>
    <property type="match status" value="1"/>
</dbReference>
<keyword evidence="4" id="KW-1185">Reference proteome</keyword>
<comment type="caution">
    <text evidence="3">The sequence shown here is derived from an EMBL/GenBank/DDBJ whole genome shotgun (WGS) entry which is preliminary data.</text>
</comment>
<feature type="region of interest" description="Disordered" evidence="1">
    <location>
        <begin position="40"/>
        <end position="75"/>
    </location>
</feature>
<reference evidence="3 4" key="1">
    <citation type="submission" date="2023-05" db="EMBL/GenBank/DDBJ databases">
        <title>Chelatococcus sp. nov., a moderately thermophilic bacterium isolated from hot spring microbial mat.</title>
        <authorList>
            <person name="Hu C.-J."/>
            <person name="Li W.-J."/>
        </authorList>
    </citation>
    <scope>NUCLEOTIDE SEQUENCE [LARGE SCALE GENOMIC DNA]</scope>
    <source>
        <strain evidence="3 4">SYSU G07232</strain>
    </source>
</reference>
<evidence type="ECO:0000313" key="4">
    <source>
        <dbReference type="Proteomes" id="UP001321492"/>
    </source>
</evidence>
<proteinExistence type="predicted"/>
<keyword evidence="3" id="KW-0378">Hydrolase</keyword>
<feature type="region of interest" description="Disordered" evidence="1">
    <location>
        <begin position="375"/>
        <end position="396"/>
    </location>
</feature>
<dbReference type="SUPFAM" id="SSF52266">
    <property type="entry name" value="SGNH hydrolase"/>
    <property type="match status" value="1"/>
</dbReference>
<dbReference type="EMBL" id="JASJEV010000004">
    <property type="protein sequence ID" value="MDJ1158314.1"/>
    <property type="molecule type" value="Genomic_DNA"/>
</dbReference>
<protein>
    <submittedName>
        <fullName evidence="3">SGNH family hydrolase</fullName>
    </submittedName>
</protein>
<dbReference type="Gene3D" id="3.40.50.1110">
    <property type="entry name" value="SGNH hydrolase"/>
    <property type="match status" value="1"/>
</dbReference>
<dbReference type="InterPro" id="IPR007407">
    <property type="entry name" value="DUF459"/>
</dbReference>
<accession>A0ABT7AG30</accession>
<feature type="compositionally biased region" description="Pro residues" evidence="1">
    <location>
        <begin position="44"/>
        <end position="68"/>
    </location>
</feature>
<organism evidence="3 4">
    <name type="scientific">Chelatococcus albus</name>
    <dbReference type="NCBI Taxonomy" id="3047466"/>
    <lineage>
        <taxon>Bacteria</taxon>
        <taxon>Pseudomonadati</taxon>
        <taxon>Pseudomonadota</taxon>
        <taxon>Alphaproteobacteria</taxon>
        <taxon>Hyphomicrobiales</taxon>
        <taxon>Chelatococcaceae</taxon>
        <taxon>Chelatococcus</taxon>
    </lineage>
</organism>
<sequence>MRLRSFAALLVSAFLLMMAGGPTAVAQNDPLTRFLNSIFQPREVQPPPPTQRQRPAPRPAPRRTPPPAVVRETPQKPKIEASNFIVVLGDSLADLLAQGLGEAFAEAPEIAVTVRARADSGLVRADFYDWPKAVRDLLASPQRITVGVMMIGANDRQALRDGETSVEPGAPRWKELYAARVDAIVSAFAERKLPLVWVGLPPMKNERLTADLLAFNELYRERVEKAGGIYVDIWEAFVDAENRYAATGPDVTGQTARLRTADGVHFTKAGARKAAHFVEVEIRRLLQGQAPAIVALPEATEEQGPRVRDPIERMIDASIPALPEPHGLLSIPTKPLAGPILPLTRIDTTPGGTLSNARPRLTGEAGALIERVYGLGQAPDPRPGRADDFRWPRDGL</sequence>
<dbReference type="GO" id="GO:0016787">
    <property type="term" value="F:hydrolase activity"/>
    <property type="evidence" value="ECO:0007669"/>
    <property type="project" value="UniProtKB-KW"/>
</dbReference>
<dbReference type="Pfam" id="PF04311">
    <property type="entry name" value="DUF459"/>
    <property type="match status" value="1"/>
</dbReference>
<evidence type="ECO:0000313" key="3">
    <source>
        <dbReference type="EMBL" id="MDJ1158314.1"/>
    </source>
</evidence>
<feature type="signal peptide" evidence="2">
    <location>
        <begin position="1"/>
        <end position="26"/>
    </location>
</feature>
<dbReference type="Proteomes" id="UP001321492">
    <property type="component" value="Unassembled WGS sequence"/>
</dbReference>
<feature type="compositionally biased region" description="Basic and acidic residues" evidence="1">
    <location>
        <begin position="382"/>
        <end position="396"/>
    </location>
</feature>
<evidence type="ECO:0000256" key="2">
    <source>
        <dbReference type="SAM" id="SignalP"/>
    </source>
</evidence>
<dbReference type="InterPro" id="IPR036514">
    <property type="entry name" value="SGNH_hydro_sf"/>
</dbReference>
<name>A0ABT7AG30_9HYPH</name>
<keyword evidence="2" id="KW-0732">Signal</keyword>
<gene>
    <name evidence="3" type="ORF">QNA08_08725</name>
</gene>
<evidence type="ECO:0000256" key="1">
    <source>
        <dbReference type="SAM" id="MobiDB-lite"/>
    </source>
</evidence>
<dbReference type="RefSeq" id="WP_283740301.1">
    <property type="nucleotide sequence ID" value="NZ_JASJEV010000004.1"/>
</dbReference>